<proteinExistence type="predicted"/>
<evidence type="ECO:0000256" key="5">
    <source>
        <dbReference type="ARBA" id="ARBA00022692"/>
    </source>
</evidence>
<evidence type="ECO:0000256" key="1">
    <source>
        <dbReference type="ARBA" id="ARBA00004651"/>
    </source>
</evidence>
<feature type="transmembrane region" description="Helical" evidence="9">
    <location>
        <begin position="428"/>
        <end position="447"/>
    </location>
</feature>
<keyword evidence="7 9" id="KW-0472">Membrane</keyword>
<accession>A0ABT8HV20</accession>
<name>A0ABT8HV20_9BACL</name>
<dbReference type="InterPro" id="IPR050297">
    <property type="entry name" value="LipidA_mod_glycosyltrf_83"/>
</dbReference>
<feature type="region of interest" description="Disordered" evidence="8">
    <location>
        <begin position="263"/>
        <end position="317"/>
    </location>
</feature>
<dbReference type="Pfam" id="PF24878">
    <property type="entry name" value="YkcB_C"/>
    <property type="match status" value="1"/>
</dbReference>
<keyword evidence="13" id="KW-1185">Reference proteome</keyword>
<dbReference type="PANTHER" id="PTHR33908:SF3">
    <property type="entry name" value="UNDECAPRENYL PHOSPHATE-ALPHA-4-AMINO-4-DEOXY-L-ARABINOSE ARABINOSYL TRANSFERASE"/>
    <property type="match status" value="1"/>
</dbReference>
<reference evidence="12" key="1">
    <citation type="submission" date="2023-07" db="EMBL/GenBank/DDBJ databases">
        <title>Fictibacillus sp. isolated from freshwater pond.</title>
        <authorList>
            <person name="Kirdat K."/>
            <person name="Bhat A."/>
            <person name="Mourya A."/>
            <person name="Yadav A."/>
        </authorList>
    </citation>
    <scope>NUCLEOTIDE SEQUENCE</scope>
    <source>
        <strain evidence="12">NE201</strain>
    </source>
</reference>
<evidence type="ECO:0000313" key="13">
    <source>
        <dbReference type="Proteomes" id="UP001172721"/>
    </source>
</evidence>
<dbReference type="Proteomes" id="UP001172721">
    <property type="component" value="Unassembled WGS sequence"/>
</dbReference>
<feature type="transmembrane region" description="Helical" evidence="9">
    <location>
        <begin position="115"/>
        <end position="133"/>
    </location>
</feature>
<keyword evidence="6 9" id="KW-1133">Transmembrane helix</keyword>
<evidence type="ECO:0000256" key="3">
    <source>
        <dbReference type="ARBA" id="ARBA00022676"/>
    </source>
</evidence>
<feature type="domain" description="Putative mannosyltransferase YkcA/B-like C-terminal" evidence="11">
    <location>
        <begin position="584"/>
        <end position="673"/>
    </location>
</feature>
<evidence type="ECO:0000256" key="2">
    <source>
        <dbReference type="ARBA" id="ARBA00022475"/>
    </source>
</evidence>
<evidence type="ECO:0000256" key="9">
    <source>
        <dbReference type="SAM" id="Phobius"/>
    </source>
</evidence>
<dbReference type="InterPro" id="IPR056785">
    <property type="entry name" value="YkcA/B-like_C"/>
</dbReference>
<organism evidence="12 13">
    <name type="scientific">Fictibacillus fluitans</name>
    <dbReference type="NCBI Taxonomy" id="3058422"/>
    <lineage>
        <taxon>Bacteria</taxon>
        <taxon>Bacillati</taxon>
        <taxon>Bacillota</taxon>
        <taxon>Bacilli</taxon>
        <taxon>Bacillales</taxon>
        <taxon>Fictibacillaceae</taxon>
        <taxon>Fictibacillus</taxon>
    </lineage>
</organism>
<evidence type="ECO:0000313" key="12">
    <source>
        <dbReference type="EMBL" id="MDN4524628.1"/>
    </source>
</evidence>
<feature type="domain" description="Glycosyltransferase RgtA/B/C/D-like" evidence="10">
    <location>
        <begin position="66"/>
        <end position="224"/>
    </location>
</feature>
<feature type="transmembrane region" description="Helical" evidence="9">
    <location>
        <begin position="210"/>
        <end position="228"/>
    </location>
</feature>
<feature type="compositionally biased region" description="Gly residues" evidence="8">
    <location>
        <begin position="264"/>
        <end position="273"/>
    </location>
</feature>
<evidence type="ECO:0000256" key="4">
    <source>
        <dbReference type="ARBA" id="ARBA00022679"/>
    </source>
</evidence>
<dbReference type="PANTHER" id="PTHR33908">
    <property type="entry name" value="MANNOSYLTRANSFERASE YKCB-RELATED"/>
    <property type="match status" value="1"/>
</dbReference>
<feature type="transmembrane region" description="Helical" evidence="9">
    <location>
        <begin position="372"/>
        <end position="393"/>
    </location>
</feature>
<feature type="transmembrane region" description="Helical" evidence="9">
    <location>
        <begin position="139"/>
        <end position="155"/>
    </location>
</feature>
<evidence type="ECO:0000256" key="8">
    <source>
        <dbReference type="SAM" id="MobiDB-lite"/>
    </source>
</evidence>
<evidence type="ECO:0000256" key="7">
    <source>
        <dbReference type="ARBA" id="ARBA00023136"/>
    </source>
</evidence>
<keyword evidence="2" id="KW-1003">Cell membrane</keyword>
<dbReference type="EMBL" id="JAUHTR010000003">
    <property type="protein sequence ID" value="MDN4524628.1"/>
    <property type="molecule type" value="Genomic_DNA"/>
</dbReference>
<comment type="caution">
    <text evidence="12">The sequence shown here is derived from an EMBL/GenBank/DDBJ whole genome shotgun (WGS) entry which is preliminary data.</text>
</comment>
<protein>
    <submittedName>
        <fullName evidence="12">Glycosyltransferase family 39 protein</fullName>
    </submittedName>
</protein>
<evidence type="ECO:0000259" key="11">
    <source>
        <dbReference type="Pfam" id="PF24878"/>
    </source>
</evidence>
<evidence type="ECO:0000259" key="10">
    <source>
        <dbReference type="Pfam" id="PF13231"/>
    </source>
</evidence>
<keyword evidence="3" id="KW-0328">Glycosyltransferase</keyword>
<feature type="transmembrane region" description="Helical" evidence="9">
    <location>
        <begin position="453"/>
        <end position="473"/>
    </location>
</feature>
<keyword evidence="5 9" id="KW-0812">Transmembrane</keyword>
<feature type="transmembrane region" description="Helical" evidence="9">
    <location>
        <begin position="185"/>
        <end position="203"/>
    </location>
</feature>
<gene>
    <name evidence="12" type="ORF">QYB97_09095</name>
</gene>
<keyword evidence="4" id="KW-0808">Transferase</keyword>
<feature type="transmembrane region" description="Helical" evidence="9">
    <location>
        <begin position="399"/>
        <end position="416"/>
    </location>
</feature>
<evidence type="ECO:0000256" key="6">
    <source>
        <dbReference type="ARBA" id="ARBA00022989"/>
    </source>
</evidence>
<dbReference type="InterPro" id="IPR038731">
    <property type="entry name" value="RgtA/B/C-like"/>
</dbReference>
<feature type="transmembrane region" description="Helical" evidence="9">
    <location>
        <begin position="89"/>
        <end position="108"/>
    </location>
</feature>
<dbReference type="RefSeq" id="WP_301165666.1">
    <property type="nucleotide sequence ID" value="NZ_JAUHTR010000003.1"/>
</dbReference>
<comment type="subcellular location">
    <subcellularLocation>
        <location evidence="1">Cell membrane</location>
        <topology evidence="1">Multi-pass membrane protein</topology>
    </subcellularLocation>
</comment>
<dbReference type="Pfam" id="PF13231">
    <property type="entry name" value="PMT_2"/>
    <property type="match status" value="1"/>
</dbReference>
<sequence>MMKQMGKWKIDYLLLLIVLFSAALNFYSLGDAGSNTYYTAAVKSMLQNFHAFFYGSLDSAGFITVDKPPVALWIQAGSAYLLGVSDFSVLLPEALAGVISVALMYVLIKPGFGRSAALIASLVLACSPIFVGVVRTNNVDSILIVTLLIAAWALMKSVEKQKWGWLILSVVLVGIGFNIKMLQAYMVLPAFYLFYFLGVKVNWKKRILHLLTASVVLAGVSLSWAVVVDSVPKSERPYIGSSQTNSVLELALGYNGISRLTGNQGPGSKGGVPQGNNNQNQKQAQQNKSGTVAADNTQNGGAGTPPNIDGQMKKMKQSGGMFGTGSPGVLRLFSGELSGQISWLLPFVLFGVIGSLIQFRRTKEFTIQHKQSLFWLAWLLPMMVFFSVAGFFHQYYLSMMGPAIAALVGTGWVLLWQQYKEGEGAGKWLLSVGILITFLFEALIVYQNKESVSLGWAAGAVLAGILVAVLLFIRKIPSFKASLAGLMLTLVLPLYWSVLTIQGGNSSIPVAGPSYHGFGGGMGGPPGMSARSDMQGNPPGSNGFPVNGGGNKGNSQGFERINRAAIPEMKKGNNPMNQQVNKKLISYLKKQYKGEKYLVATESSQSAAPIILNTNYAVMAMGGFSGSDPALTAHKLEKLAKAGEIKYFLISGGSDGRMGGRGNEEVNNWIKENCEKVPANEWRSSDNEKKSTMSFGPSQNQTLYIYKG</sequence>
<feature type="transmembrane region" description="Helical" evidence="9">
    <location>
        <begin position="341"/>
        <end position="360"/>
    </location>
</feature>
<feature type="transmembrane region" description="Helical" evidence="9">
    <location>
        <begin position="480"/>
        <end position="499"/>
    </location>
</feature>
<feature type="compositionally biased region" description="Low complexity" evidence="8">
    <location>
        <begin position="276"/>
        <end position="288"/>
    </location>
</feature>